<dbReference type="AlphaFoldDB" id="A0A8K0R2E4"/>
<comment type="similarity">
    <text evidence="1">Belongs to the STIG1 family.</text>
</comment>
<comment type="caution">
    <text evidence="4">The sequence shown here is derived from an EMBL/GenBank/DDBJ whole genome shotgun (WGS) entry which is preliminary data.</text>
</comment>
<keyword evidence="5" id="KW-1185">Reference proteome</keyword>
<evidence type="ECO:0000313" key="5">
    <source>
        <dbReference type="Proteomes" id="UP000813461"/>
    </source>
</evidence>
<dbReference type="InterPro" id="IPR006969">
    <property type="entry name" value="Stig-like"/>
</dbReference>
<dbReference type="PANTHER" id="PTHR33227">
    <property type="entry name" value="STIGMA-SPECIFIC STIG1-LIKE PROTEIN 3"/>
    <property type="match status" value="1"/>
</dbReference>
<name>A0A8K0R2E4_9PLEO</name>
<dbReference type="EMBL" id="JAGMVJ010000013">
    <property type="protein sequence ID" value="KAH7083756.1"/>
    <property type="molecule type" value="Genomic_DNA"/>
</dbReference>
<dbReference type="OrthoDB" id="3800261at2759"/>
<protein>
    <submittedName>
        <fullName evidence="4">Uncharacterized protein</fullName>
    </submittedName>
</protein>
<feature type="signal peptide" evidence="3">
    <location>
        <begin position="1"/>
        <end position="23"/>
    </location>
</feature>
<sequence>MIGLSHPLIWLVAGLPLAALSQGNSKCAQWCAANFPSPGKDCTSLAAKGGGPCYDCGPLSTNSNKQLCHLVCINTATDPKNCGKCDNQISSGETCCAGKAVNLLTDPLNCGACGVAVPSGQTCCGGKVVNTNTDGDNCGSCGAKCPANNRCSAGACTPSNCQGRGPIPRCSTITCPDAAPGAFCNCVQKASGVNICQSGWAGFCQEPCTKDSDCTGLAICARASCCPTKNGNDFFCTTPSGNAQCPNPAGRLARMMVKRDPTIKTEIRNGVLVSVLEQ</sequence>
<evidence type="ECO:0000256" key="3">
    <source>
        <dbReference type="SAM" id="SignalP"/>
    </source>
</evidence>
<feature type="chain" id="PRO_5035478405" evidence="3">
    <location>
        <begin position="24"/>
        <end position="278"/>
    </location>
</feature>
<evidence type="ECO:0000313" key="4">
    <source>
        <dbReference type="EMBL" id="KAH7083756.1"/>
    </source>
</evidence>
<evidence type="ECO:0000256" key="1">
    <source>
        <dbReference type="ARBA" id="ARBA00006010"/>
    </source>
</evidence>
<proteinExistence type="inferred from homology"/>
<reference evidence="4" key="1">
    <citation type="journal article" date="2021" name="Nat. Commun.">
        <title>Genetic determinants of endophytism in the Arabidopsis root mycobiome.</title>
        <authorList>
            <person name="Mesny F."/>
            <person name="Miyauchi S."/>
            <person name="Thiergart T."/>
            <person name="Pickel B."/>
            <person name="Atanasova L."/>
            <person name="Karlsson M."/>
            <person name="Huettel B."/>
            <person name="Barry K.W."/>
            <person name="Haridas S."/>
            <person name="Chen C."/>
            <person name="Bauer D."/>
            <person name="Andreopoulos W."/>
            <person name="Pangilinan J."/>
            <person name="LaButti K."/>
            <person name="Riley R."/>
            <person name="Lipzen A."/>
            <person name="Clum A."/>
            <person name="Drula E."/>
            <person name="Henrissat B."/>
            <person name="Kohler A."/>
            <person name="Grigoriev I.V."/>
            <person name="Martin F.M."/>
            <person name="Hacquard S."/>
        </authorList>
    </citation>
    <scope>NUCLEOTIDE SEQUENCE</scope>
    <source>
        <strain evidence="4">MPI-SDFR-AT-0120</strain>
    </source>
</reference>
<dbReference type="Pfam" id="PF04885">
    <property type="entry name" value="Stig1"/>
    <property type="match status" value="1"/>
</dbReference>
<gene>
    <name evidence="4" type="ORF">FB567DRAFT_529854</name>
</gene>
<organism evidence="4 5">
    <name type="scientific">Paraphoma chrysanthemicola</name>
    <dbReference type="NCBI Taxonomy" id="798071"/>
    <lineage>
        <taxon>Eukaryota</taxon>
        <taxon>Fungi</taxon>
        <taxon>Dikarya</taxon>
        <taxon>Ascomycota</taxon>
        <taxon>Pezizomycotina</taxon>
        <taxon>Dothideomycetes</taxon>
        <taxon>Pleosporomycetidae</taxon>
        <taxon>Pleosporales</taxon>
        <taxon>Pleosporineae</taxon>
        <taxon>Phaeosphaeriaceae</taxon>
        <taxon>Paraphoma</taxon>
    </lineage>
</organism>
<keyword evidence="2 3" id="KW-0732">Signal</keyword>
<dbReference type="Proteomes" id="UP000813461">
    <property type="component" value="Unassembled WGS sequence"/>
</dbReference>
<evidence type="ECO:0000256" key="2">
    <source>
        <dbReference type="ARBA" id="ARBA00022729"/>
    </source>
</evidence>
<accession>A0A8K0R2E4</accession>
<dbReference type="PANTHER" id="PTHR33227:SF48">
    <property type="entry name" value="STIGMA-SPECIFIC STIG1-LIKE PROTEIN 4"/>
    <property type="match status" value="1"/>
</dbReference>